<sequence>MSPFVPPVTSTPSPSIDSKASILLTSTAERREIAASVAVTTFVNCHLAAPAVEENDRKPVDLVVVLDRSGSMHGDKLSLCKRTMDFLAQQLAPHDRVALISYDTYVTTDLHLTKMNADGKAKLAAKVAAIQAGSCTNLSGGLLAGVDEIQRPTRFDNGEPNPVQSVLLLTDGQANEGVTSADGLAKLLDGLLAPQVSLHTFGYGSDHDASLLGRLADIGRGSYYFVQNVDGVALAFASCLGGLLSVVGQNIKVEVVASPGALIACIKIKRPVTTITDQVHFEVDMGDMFAEESRDLLVQVQLTPQTPAEKMDLVEFRMRYVNVLQSTMEKASTTVTVARPVAVTNDNVVDESVVAQKLRVTAVEAIEAAQQQAKKGNLREGRQALQSVITSVMQDMASFGAPAKAQAAHLLADLNECTANMQTHTTYQTRGHGRMQQKIQSHWMQRQNNIEVEEESLDMECAAGTFGSDNEDDDEESGDVEESDDVDIGDLFAQRSAAPAPRARMARSSAAPPAPPAPGGYSRIGNTVQMKMMKKAFKVANK</sequence>
<organism evidence="3 4">
    <name type="scientific">Aphanomyces astaci</name>
    <name type="common">Crayfish plague agent</name>
    <dbReference type="NCBI Taxonomy" id="112090"/>
    <lineage>
        <taxon>Eukaryota</taxon>
        <taxon>Sar</taxon>
        <taxon>Stramenopiles</taxon>
        <taxon>Oomycota</taxon>
        <taxon>Saprolegniomycetes</taxon>
        <taxon>Saprolegniales</taxon>
        <taxon>Verrucalvaceae</taxon>
        <taxon>Aphanomyces</taxon>
    </lineage>
</organism>
<accession>A0A397BDB2</accession>
<protein>
    <recommendedName>
        <fullName evidence="2">VWFA domain-containing protein</fullName>
    </recommendedName>
</protein>
<name>A0A397BDB2_APHAT</name>
<feature type="compositionally biased region" description="Acidic residues" evidence="1">
    <location>
        <begin position="469"/>
        <end position="488"/>
    </location>
</feature>
<comment type="caution">
    <text evidence="3">The sequence shown here is derived from an EMBL/GenBank/DDBJ whole genome shotgun (WGS) entry which is preliminary data.</text>
</comment>
<dbReference type="EMBL" id="QUSZ01003883">
    <property type="protein sequence ID" value="RHY16766.1"/>
    <property type="molecule type" value="Genomic_DNA"/>
</dbReference>
<dbReference type="SMART" id="SM00327">
    <property type="entry name" value="VWA"/>
    <property type="match status" value="1"/>
</dbReference>
<dbReference type="InterPro" id="IPR002035">
    <property type="entry name" value="VWF_A"/>
</dbReference>
<evidence type="ECO:0000313" key="4">
    <source>
        <dbReference type="Proteomes" id="UP000265427"/>
    </source>
</evidence>
<dbReference type="Gene3D" id="3.40.50.410">
    <property type="entry name" value="von Willebrand factor, type A domain"/>
    <property type="match status" value="1"/>
</dbReference>
<dbReference type="AlphaFoldDB" id="A0A397BDB2"/>
<evidence type="ECO:0000256" key="1">
    <source>
        <dbReference type="SAM" id="MobiDB-lite"/>
    </source>
</evidence>
<dbReference type="PANTHER" id="PTHR10579">
    <property type="entry name" value="CALCIUM-ACTIVATED CHLORIDE CHANNEL REGULATOR"/>
    <property type="match status" value="1"/>
</dbReference>
<dbReference type="PANTHER" id="PTHR10579:SF43">
    <property type="entry name" value="ZINC FINGER (C3HC4-TYPE RING FINGER) FAMILY PROTEIN"/>
    <property type="match status" value="1"/>
</dbReference>
<dbReference type="InterPro" id="IPR036465">
    <property type="entry name" value="vWFA_dom_sf"/>
</dbReference>
<feature type="region of interest" description="Disordered" evidence="1">
    <location>
        <begin position="463"/>
        <end position="525"/>
    </location>
</feature>
<dbReference type="Pfam" id="PF00092">
    <property type="entry name" value="VWA"/>
    <property type="match status" value="1"/>
</dbReference>
<dbReference type="SUPFAM" id="SSF53300">
    <property type="entry name" value="vWA-like"/>
    <property type="match status" value="1"/>
</dbReference>
<dbReference type="VEuPathDB" id="FungiDB:H257_08652"/>
<evidence type="ECO:0000313" key="3">
    <source>
        <dbReference type="EMBL" id="RHY16766.1"/>
    </source>
</evidence>
<dbReference type="PROSITE" id="PS50234">
    <property type="entry name" value="VWFA"/>
    <property type="match status" value="1"/>
</dbReference>
<evidence type="ECO:0000259" key="2">
    <source>
        <dbReference type="PROSITE" id="PS50234"/>
    </source>
</evidence>
<feature type="domain" description="VWFA" evidence="2">
    <location>
        <begin position="61"/>
        <end position="247"/>
    </location>
</feature>
<gene>
    <name evidence="3" type="ORF">DYB36_003482</name>
</gene>
<dbReference type="Proteomes" id="UP000265427">
    <property type="component" value="Unassembled WGS sequence"/>
</dbReference>
<feature type="compositionally biased region" description="Low complexity" evidence="1">
    <location>
        <begin position="495"/>
        <end position="511"/>
    </location>
</feature>
<dbReference type="InterPro" id="IPR051266">
    <property type="entry name" value="CLCR"/>
</dbReference>
<proteinExistence type="predicted"/>
<reference evidence="3 4" key="1">
    <citation type="submission" date="2018-08" db="EMBL/GenBank/DDBJ databases">
        <title>Aphanomyces genome sequencing and annotation.</title>
        <authorList>
            <person name="Minardi D."/>
            <person name="Oidtmann B."/>
            <person name="Van Der Giezen M."/>
            <person name="Studholme D.J."/>
        </authorList>
    </citation>
    <scope>NUCLEOTIDE SEQUENCE [LARGE SCALE GENOMIC DNA]</scope>
    <source>
        <strain evidence="3 4">Kv</strain>
    </source>
</reference>